<feature type="domain" description="PUA" evidence="1">
    <location>
        <begin position="87"/>
        <end position="159"/>
    </location>
</feature>
<dbReference type="PROSITE" id="PS50890">
    <property type="entry name" value="PUA"/>
    <property type="match status" value="1"/>
</dbReference>
<organism evidence="2 3">
    <name type="scientific">Methanochimaera problematica</name>
    <dbReference type="NCBI Taxonomy" id="2609417"/>
    <lineage>
        <taxon>Archaea</taxon>
        <taxon>Methanobacteriati</taxon>
        <taxon>Methanobacteriota</taxon>
        <taxon>Stenosarchaea group</taxon>
        <taxon>Methanomicrobia</taxon>
        <taxon>Methanomicrobiales</taxon>
        <taxon>Methanomicrobiaceae</taxon>
        <taxon>Methanochimaera</taxon>
    </lineage>
</organism>
<dbReference type="EMBL" id="CP043875">
    <property type="protein sequence ID" value="WOF16412.1"/>
    <property type="molecule type" value="Genomic_DNA"/>
</dbReference>
<gene>
    <name evidence="2" type="ORF">F1737_06690</name>
</gene>
<dbReference type="KEGG" id="mefw:F1737_06690"/>
<accession>A0AA97FD90</accession>
<dbReference type="CDD" id="cd21149">
    <property type="entry name" value="PUA_archaeosine_TGT"/>
    <property type="match status" value="1"/>
</dbReference>
<dbReference type="GO" id="GO:0003723">
    <property type="term" value="F:RNA binding"/>
    <property type="evidence" value="ECO:0007669"/>
    <property type="project" value="InterPro"/>
</dbReference>
<dbReference type="SMART" id="SM00359">
    <property type="entry name" value="PUA"/>
    <property type="match status" value="1"/>
</dbReference>
<dbReference type="Gene3D" id="2.30.130.10">
    <property type="entry name" value="PUA domain"/>
    <property type="match status" value="1"/>
</dbReference>
<evidence type="ECO:0000259" key="1">
    <source>
        <dbReference type="SMART" id="SM00359"/>
    </source>
</evidence>
<dbReference type="SUPFAM" id="SSF88802">
    <property type="entry name" value="Pre-PUA domain"/>
    <property type="match status" value="1"/>
</dbReference>
<protein>
    <submittedName>
        <fullName evidence="2">Pseudouridine synthase</fullName>
    </submittedName>
</protein>
<dbReference type="InterPro" id="IPR036974">
    <property type="entry name" value="PUA_sf"/>
</dbReference>
<dbReference type="SUPFAM" id="SSF88697">
    <property type="entry name" value="PUA domain-like"/>
    <property type="match status" value="1"/>
</dbReference>
<dbReference type="InterPro" id="IPR015947">
    <property type="entry name" value="PUA-like_sf"/>
</dbReference>
<proteinExistence type="predicted"/>
<dbReference type="Gene3D" id="3.10.450.90">
    <property type="entry name" value="ArcTGT, C2 domain"/>
    <property type="match status" value="1"/>
</dbReference>
<dbReference type="Pfam" id="PF14810">
    <property type="entry name" value="TGT_C2"/>
    <property type="match status" value="1"/>
</dbReference>
<dbReference type="Proteomes" id="UP001301797">
    <property type="component" value="Chromosome"/>
</dbReference>
<keyword evidence="3" id="KW-1185">Reference proteome</keyword>
<evidence type="ECO:0000313" key="3">
    <source>
        <dbReference type="Proteomes" id="UP001301797"/>
    </source>
</evidence>
<dbReference type="NCBIfam" id="TIGR00451">
    <property type="entry name" value="unchar_dom_2"/>
    <property type="match status" value="1"/>
</dbReference>
<dbReference type="InterPro" id="IPR004521">
    <property type="entry name" value="Uncharacterised_CHP00451"/>
</dbReference>
<sequence>MQKVSTESLKNNHLKRIRVIADFQFGKNTGEYLFPDECEFKLSTTKRIRYVLLDGDRVATVRANDGRLTLSNKGASRLYECLKEPGYRVNIKSEVSSFVESGKNAMAKHVVSADENIRAGDEVLVCDESGRLIATGSALLSGEEMTAFNYGVAVQIRKGS</sequence>
<dbReference type="InterPro" id="IPR038250">
    <property type="entry name" value="TGT_C2_sf"/>
</dbReference>
<reference evidence="2 3" key="1">
    <citation type="submission" date="2019-09" db="EMBL/GenBank/DDBJ databases">
        <title>The complete genome of Methanoplanus sp. FWC-SCC4.</title>
        <authorList>
            <person name="Chen S.-C."/>
            <person name="Zhou Y.-Z."/>
            <person name="Lai M.-C."/>
        </authorList>
    </citation>
    <scope>NUCLEOTIDE SEQUENCE [LARGE SCALE GENOMIC DNA]</scope>
    <source>
        <strain evidence="2 3">FWC-SCC4</strain>
    </source>
</reference>
<dbReference type="InterPro" id="IPR029402">
    <property type="entry name" value="TGT_C2"/>
</dbReference>
<dbReference type="InterPro" id="IPR002478">
    <property type="entry name" value="PUA"/>
</dbReference>
<evidence type="ECO:0000313" key="2">
    <source>
        <dbReference type="EMBL" id="WOF16412.1"/>
    </source>
</evidence>
<dbReference type="AlphaFoldDB" id="A0AA97FD90"/>
<dbReference type="Pfam" id="PF01472">
    <property type="entry name" value="PUA"/>
    <property type="match status" value="1"/>
</dbReference>
<name>A0AA97FD90_9EURY</name>